<dbReference type="OrthoDB" id="64477at2759"/>
<evidence type="ECO:0000313" key="2">
    <source>
        <dbReference type="EMBL" id="KAG2188822.1"/>
    </source>
</evidence>
<dbReference type="SUPFAM" id="SSF55729">
    <property type="entry name" value="Acyl-CoA N-acyltransferases (Nat)"/>
    <property type="match status" value="1"/>
</dbReference>
<dbReference type="Pfam" id="PF13302">
    <property type="entry name" value="Acetyltransf_3"/>
    <property type="match status" value="1"/>
</dbReference>
<dbReference type="PANTHER" id="PTHR43441">
    <property type="entry name" value="RIBOSOMAL-PROTEIN-SERINE ACETYLTRANSFERASE"/>
    <property type="match status" value="1"/>
</dbReference>
<protein>
    <recommendedName>
        <fullName evidence="1">N-acetyltransferase domain-containing protein</fullName>
    </recommendedName>
</protein>
<dbReference type="GO" id="GO:1990189">
    <property type="term" value="F:protein N-terminal-serine acetyltransferase activity"/>
    <property type="evidence" value="ECO:0007669"/>
    <property type="project" value="TreeGrafter"/>
</dbReference>
<name>A0A8H7QA41_9FUNG</name>
<accession>A0A8H7QA41</accession>
<proteinExistence type="predicted"/>
<sequence>MIKDFPTEVSFKGPGATYRTPSLDDAEEIRQILSDKDNMQYLKFMTKPGGWTLEQVQERLTKQLQGQKENRTMILHIIYEGKVVGMTGFTVIDTTHRNAEVGIILDKAYWGKNLATEAFYFSLKWAFDELGLHRIEWVTTNVNQGMRGWLEKVCGLEVEQIGRESLLVEDQWLDAYTYVLFEDDWRTRVKPHLESKIYKS</sequence>
<dbReference type="Gene3D" id="3.40.630.30">
    <property type="match status" value="1"/>
</dbReference>
<reference evidence="2" key="1">
    <citation type="submission" date="2020-12" db="EMBL/GenBank/DDBJ databases">
        <title>Metabolic potential, ecology and presence of endohyphal bacteria is reflected in genomic diversity of Mucoromycotina.</title>
        <authorList>
            <person name="Muszewska A."/>
            <person name="Okrasinska A."/>
            <person name="Steczkiewicz K."/>
            <person name="Drgas O."/>
            <person name="Orlowska M."/>
            <person name="Perlinska-Lenart U."/>
            <person name="Aleksandrzak-Piekarczyk T."/>
            <person name="Szatraj K."/>
            <person name="Zielenkiewicz U."/>
            <person name="Pilsyk S."/>
            <person name="Malc E."/>
            <person name="Mieczkowski P."/>
            <person name="Kruszewska J.S."/>
            <person name="Biernat P."/>
            <person name="Pawlowska J."/>
        </authorList>
    </citation>
    <scope>NUCLEOTIDE SEQUENCE</scope>
    <source>
        <strain evidence="2">WA0000051536</strain>
    </source>
</reference>
<feature type="domain" description="N-acetyltransferase" evidence="1">
    <location>
        <begin position="27"/>
        <end position="183"/>
    </location>
</feature>
<dbReference type="InterPro" id="IPR051908">
    <property type="entry name" value="Ribosomal_N-acetyltransferase"/>
</dbReference>
<dbReference type="EMBL" id="JAEPRA010000001">
    <property type="protein sequence ID" value="KAG2188822.1"/>
    <property type="molecule type" value="Genomic_DNA"/>
</dbReference>
<organism evidence="2 3">
    <name type="scientific">Umbelopsis vinacea</name>
    <dbReference type="NCBI Taxonomy" id="44442"/>
    <lineage>
        <taxon>Eukaryota</taxon>
        <taxon>Fungi</taxon>
        <taxon>Fungi incertae sedis</taxon>
        <taxon>Mucoromycota</taxon>
        <taxon>Mucoromycotina</taxon>
        <taxon>Umbelopsidomycetes</taxon>
        <taxon>Umbelopsidales</taxon>
        <taxon>Umbelopsidaceae</taxon>
        <taxon>Umbelopsis</taxon>
    </lineage>
</organism>
<keyword evidence="3" id="KW-1185">Reference proteome</keyword>
<dbReference type="CDD" id="cd04301">
    <property type="entry name" value="NAT_SF"/>
    <property type="match status" value="1"/>
</dbReference>
<evidence type="ECO:0000259" key="1">
    <source>
        <dbReference type="PROSITE" id="PS51186"/>
    </source>
</evidence>
<dbReference type="InterPro" id="IPR016181">
    <property type="entry name" value="Acyl_CoA_acyltransferase"/>
</dbReference>
<dbReference type="AlphaFoldDB" id="A0A8H7QA41"/>
<dbReference type="GO" id="GO:0008999">
    <property type="term" value="F:protein-N-terminal-alanine acetyltransferase activity"/>
    <property type="evidence" value="ECO:0007669"/>
    <property type="project" value="TreeGrafter"/>
</dbReference>
<dbReference type="GO" id="GO:0005737">
    <property type="term" value="C:cytoplasm"/>
    <property type="evidence" value="ECO:0007669"/>
    <property type="project" value="TreeGrafter"/>
</dbReference>
<dbReference type="Proteomes" id="UP000612746">
    <property type="component" value="Unassembled WGS sequence"/>
</dbReference>
<dbReference type="InterPro" id="IPR000182">
    <property type="entry name" value="GNAT_dom"/>
</dbReference>
<evidence type="ECO:0000313" key="3">
    <source>
        <dbReference type="Proteomes" id="UP000612746"/>
    </source>
</evidence>
<comment type="caution">
    <text evidence="2">The sequence shown here is derived from an EMBL/GenBank/DDBJ whole genome shotgun (WGS) entry which is preliminary data.</text>
</comment>
<dbReference type="PROSITE" id="PS51186">
    <property type="entry name" value="GNAT"/>
    <property type="match status" value="1"/>
</dbReference>
<dbReference type="PANTHER" id="PTHR43441:SF11">
    <property type="entry name" value="RIBOSOMAL-PROTEIN-SERINE ACETYLTRANSFERASE"/>
    <property type="match status" value="1"/>
</dbReference>
<gene>
    <name evidence="2" type="ORF">INT44_003961</name>
</gene>